<evidence type="ECO:0000256" key="4">
    <source>
        <dbReference type="ARBA" id="ARBA00023136"/>
    </source>
</evidence>
<evidence type="ECO:0008006" key="8">
    <source>
        <dbReference type="Google" id="ProtNLM"/>
    </source>
</evidence>
<proteinExistence type="predicted"/>
<keyword evidence="7" id="KW-1185">Reference proteome</keyword>
<comment type="subcellular location">
    <subcellularLocation>
        <location evidence="1">Membrane</location>
        <topology evidence="1">Multi-pass membrane protein</topology>
    </subcellularLocation>
</comment>
<dbReference type="Pfam" id="PF09685">
    <property type="entry name" value="MamF_MmsF"/>
    <property type="match status" value="1"/>
</dbReference>
<feature type="transmembrane region" description="Helical" evidence="5">
    <location>
        <begin position="42"/>
        <end position="64"/>
    </location>
</feature>
<reference evidence="6 7" key="1">
    <citation type="journal article" date="2010" name="Int. J. Syst. Evol. Microbiol.">
        <title>Bacillus horneckiae sp. nov., isolated from a spacecraft-assembly clean room.</title>
        <authorList>
            <person name="Vaishampayan P."/>
            <person name="Probst A."/>
            <person name="Krishnamurthi S."/>
            <person name="Ghosh S."/>
            <person name="Osman S."/>
            <person name="McDowall A."/>
            <person name="Ruckmani A."/>
            <person name="Mayilraj S."/>
            <person name="Venkateswaran K."/>
        </authorList>
    </citation>
    <scope>NUCLEOTIDE SEQUENCE [LARGE SCALE GENOMIC DNA]</scope>
    <source>
        <strain evidence="7">1PO1SC</strain>
    </source>
</reference>
<sequence>MDSNKVLSALSYFSVLFAGIIFPIIVFFVVENIETKRHAKQALISHLCLLVPVPILIFSLFVAFENDGMPLMFITAVVLSIVISLTVLIWNMIKGIKVLSTN</sequence>
<evidence type="ECO:0000256" key="3">
    <source>
        <dbReference type="ARBA" id="ARBA00022989"/>
    </source>
</evidence>
<keyword evidence="4 5" id="KW-0472">Membrane</keyword>
<feature type="transmembrane region" description="Helical" evidence="5">
    <location>
        <begin position="6"/>
        <end position="30"/>
    </location>
</feature>
<evidence type="ECO:0000313" key="7">
    <source>
        <dbReference type="Proteomes" id="UP000233343"/>
    </source>
</evidence>
<keyword evidence="2 5" id="KW-0812">Transmembrane</keyword>
<dbReference type="EMBL" id="PISD01000054">
    <property type="protein sequence ID" value="PKG26937.1"/>
    <property type="molecule type" value="Genomic_DNA"/>
</dbReference>
<name>A0A2N0ZBP1_9BACI</name>
<evidence type="ECO:0000313" key="6">
    <source>
        <dbReference type="EMBL" id="PKG26937.1"/>
    </source>
</evidence>
<dbReference type="RefSeq" id="WP_066189920.1">
    <property type="nucleotide sequence ID" value="NZ_CP194732.1"/>
</dbReference>
<protein>
    <recommendedName>
        <fullName evidence="8">DUF4870 domain-containing protein</fullName>
    </recommendedName>
</protein>
<organism evidence="6 7">
    <name type="scientific">Cytobacillus horneckiae</name>
    <dbReference type="NCBI Taxonomy" id="549687"/>
    <lineage>
        <taxon>Bacteria</taxon>
        <taxon>Bacillati</taxon>
        <taxon>Bacillota</taxon>
        <taxon>Bacilli</taxon>
        <taxon>Bacillales</taxon>
        <taxon>Bacillaceae</taxon>
        <taxon>Cytobacillus</taxon>
    </lineage>
</organism>
<comment type="caution">
    <text evidence="6">The sequence shown here is derived from an EMBL/GenBank/DDBJ whole genome shotgun (WGS) entry which is preliminary data.</text>
</comment>
<evidence type="ECO:0000256" key="2">
    <source>
        <dbReference type="ARBA" id="ARBA00022692"/>
    </source>
</evidence>
<dbReference type="Proteomes" id="UP000233343">
    <property type="component" value="Unassembled WGS sequence"/>
</dbReference>
<dbReference type="AlphaFoldDB" id="A0A2N0ZBP1"/>
<keyword evidence="3 5" id="KW-1133">Transmembrane helix</keyword>
<evidence type="ECO:0000256" key="5">
    <source>
        <dbReference type="SAM" id="Phobius"/>
    </source>
</evidence>
<gene>
    <name evidence="6" type="ORF">CWS20_21770</name>
</gene>
<feature type="transmembrane region" description="Helical" evidence="5">
    <location>
        <begin position="70"/>
        <end position="93"/>
    </location>
</feature>
<accession>A0A2N0ZBP1</accession>
<evidence type="ECO:0000256" key="1">
    <source>
        <dbReference type="ARBA" id="ARBA00004141"/>
    </source>
</evidence>
<dbReference type="InterPro" id="IPR019109">
    <property type="entry name" value="MamF_MmsF"/>
</dbReference>